<keyword evidence="2 7" id="KW-0031">Aminopeptidase</keyword>
<dbReference type="EMBL" id="JBHTBR010000002">
    <property type="protein sequence ID" value="MFC7291249.1"/>
    <property type="molecule type" value="Genomic_DNA"/>
</dbReference>
<keyword evidence="4" id="KW-0378">Hydrolase</keyword>
<dbReference type="SUPFAM" id="SSF53187">
    <property type="entry name" value="Zn-dependent exopeptidases"/>
    <property type="match status" value="1"/>
</dbReference>
<keyword evidence="8" id="KW-1185">Reference proteome</keyword>
<evidence type="ECO:0000256" key="1">
    <source>
        <dbReference type="ARBA" id="ARBA00009528"/>
    </source>
</evidence>
<dbReference type="RefSeq" id="WP_382166442.1">
    <property type="nucleotide sequence ID" value="NZ_JBHTBR010000002.1"/>
</dbReference>
<sequence length="455" mass="48657">MTSVFTSSAKYVVRLHVLTTQSYASWLEGQEARFSTLAQGMGFKAQTGKSLVVPNADGQIEDVLFGIGGDADTGALAAASASLPEGAYALTTVPEGLDVTNMYAAWADGAYRFTQYKDDKSSPPQLVITDKKSLEAAQIEEASIKLVRDMINTPAEDMGPTQIGETVEALAKEFGAEVKQIIGDDLLKENYPMVHAVGRAAADAPRYVELSWGDKNAPHIALVGKGVAFDTGGLNIKTGGYMRHMKKDMGGAAHVIGLARMIMASKLNVYLTLHVPTVENAIGAGAFRPGDILKSRKGLSVEIDNTDAEGRLVLGDALTRASELKPELLLDFATLTGAARVAMGAEVAPFFATDEAFAASIYQSGVDKADPIWRLPLWKPYLAMMKSPVADLVNGASSPFAGTITAALFLQEFVDAKSWAHFDVWGWRNAQYGRPEGGAAFGLRAVMSYLTQKYS</sequence>
<evidence type="ECO:0000259" key="6">
    <source>
        <dbReference type="PROSITE" id="PS00631"/>
    </source>
</evidence>
<evidence type="ECO:0000256" key="4">
    <source>
        <dbReference type="ARBA" id="ARBA00022801"/>
    </source>
</evidence>
<dbReference type="Gene3D" id="3.40.630.10">
    <property type="entry name" value="Zn peptidases"/>
    <property type="match status" value="1"/>
</dbReference>
<organism evidence="7 8">
    <name type="scientific">Hirschia litorea</name>
    <dbReference type="NCBI Taxonomy" id="1199156"/>
    <lineage>
        <taxon>Bacteria</taxon>
        <taxon>Pseudomonadati</taxon>
        <taxon>Pseudomonadota</taxon>
        <taxon>Alphaproteobacteria</taxon>
        <taxon>Hyphomonadales</taxon>
        <taxon>Hyphomonadaceae</taxon>
        <taxon>Hirschia</taxon>
    </lineage>
</organism>
<reference evidence="8" key="1">
    <citation type="journal article" date="2019" name="Int. J. Syst. Evol. Microbiol.">
        <title>The Global Catalogue of Microorganisms (GCM) 10K type strain sequencing project: providing services to taxonomists for standard genome sequencing and annotation.</title>
        <authorList>
            <consortium name="The Broad Institute Genomics Platform"/>
            <consortium name="The Broad Institute Genome Sequencing Center for Infectious Disease"/>
            <person name="Wu L."/>
            <person name="Ma J."/>
        </authorList>
    </citation>
    <scope>NUCLEOTIDE SEQUENCE [LARGE SCALE GENOMIC DNA]</scope>
    <source>
        <strain evidence="8">CCUG 51308</strain>
    </source>
</reference>
<dbReference type="PANTHER" id="PTHR11963:SF20">
    <property type="entry name" value="PEPTIDASE B"/>
    <property type="match status" value="1"/>
</dbReference>
<dbReference type="PRINTS" id="PR00481">
    <property type="entry name" value="LAMNOPPTDASE"/>
</dbReference>
<evidence type="ECO:0000256" key="2">
    <source>
        <dbReference type="ARBA" id="ARBA00022438"/>
    </source>
</evidence>
<name>A0ABW2IJM9_9PROT</name>
<dbReference type="Proteomes" id="UP001596492">
    <property type="component" value="Unassembled WGS sequence"/>
</dbReference>
<accession>A0ABW2IJM9</accession>
<dbReference type="InterPro" id="IPR043472">
    <property type="entry name" value="Macro_dom-like"/>
</dbReference>
<dbReference type="CDD" id="cd00433">
    <property type="entry name" value="Peptidase_M17"/>
    <property type="match status" value="1"/>
</dbReference>
<evidence type="ECO:0000313" key="7">
    <source>
        <dbReference type="EMBL" id="MFC7291249.1"/>
    </source>
</evidence>
<dbReference type="PANTHER" id="PTHR11963">
    <property type="entry name" value="LEUCINE AMINOPEPTIDASE-RELATED"/>
    <property type="match status" value="1"/>
</dbReference>
<keyword evidence="3" id="KW-0645">Protease</keyword>
<dbReference type="InterPro" id="IPR011356">
    <property type="entry name" value="Leucine_aapep/pepB"/>
</dbReference>
<evidence type="ECO:0000256" key="5">
    <source>
        <dbReference type="ARBA" id="ARBA00023211"/>
    </source>
</evidence>
<proteinExistence type="inferred from homology"/>
<evidence type="ECO:0000256" key="3">
    <source>
        <dbReference type="ARBA" id="ARBA00022670"/>
    </source>
</evidence>
<dbReference type="InterPro" id="IPR048816">
    <property type="entry name" value="Peptidase_M17_N_1"/>
</dbReference>
<dbReference type="Pfam" id="PF00883">
    <property type="entry name" value="Peptidase_M17"/>
    <property type="match status" value="1"/>
</dbReference>
<protein>
    <submittedName>
        <fullName evidence="7">Leucyl aminopeptidase family protein</fullName>
    </submittedName>
</protein>
<comment type="similarity">
    <text evidence="1">Belongs to the peptidase M17 family.</text>
</comment>
<dbReference type="PROSITE" id="PS00631">
    <property type="entry name" value="CYTOSOL_AP"/>
    <property type="match status" value="1"/>
</dbReference>
<feature type="domain" description="Cytosol aminopeptidase" evidence="6">
    <location>
        <begin position="305"/>
        <end position="312"/>
    </location>
</feature>
<gene>
    <name evidence="7" type="ORF">ACFQS8_06450</name>
</gene>
<dbReference type="Gene3D" id="3.40.220.10">
    <property type="entry name" value="Leucine Aminopeptidase, subunit E, domain 1"/>
    <property type="match status" value="1"/>
</dbReference>
<dbReference type="InterPro" id="IPR000819">
    <property type="entry name" value="Peptidase_M17_C"/>
</dbReference>
<dbReference type="GO" id="GO:0004177">
    <property type="term" value="F:aminopeptidase activity"/>
    <property type="evidence" value="ECO:0007669"/>
    <property type="project" value="UniProtKB-KW"/>
</dbReference>
<evidence type="ECO:0000313" key="8">
    <source>
        <dbReference type="Proteomes" id="UP001596492"/>
    </source>
</evidence>
<keyword evidence="5" id="KW-0464">Manganese</keyword>
<comment type="caution">
    <text evidence="7">The sequence shown here is derived from an EMBL/GenBank/DDBJ whole genome shotgun (WGS) entry which is preliminary data.</text>
</comment>
<dbReference type="Pfam" id="PF21337">
    <property type="entry name" value="Peptidase_M17_N_1"/>
    <property type="match status" value="1"/>
</dbReference>